<evidence type="ECO:0000313" key="9">
    <source>
        <dbReference type="EMBL" id="PVD34625.1"/>
    </source>
</evidence>
<dbReference type="EMBL" id="PZQS01000003">
    <property type="protein sequence ID" value="PVD34625.1"/>
    <property type="molecule type" value="Genomic_DNA"/>
</dbReference>
<dbReference type="PANTHER" id="PTHR16172">
    <property type="entry name" value="MAJOR FACILITATOR SUPERFAMILY DOMAIN-CONTAINING PROTEIN 6-LIKE"/>
    <property type="match status" value="1"/>
</dbReference>
<feature type="transmembrane region" description="Helical" evidence="7">
    <location>
        <begin position="24"/>
        <end position="43"/>
    </location>
</feature>
<accession>A0A2T7PMH7</accession>
<feature type="transmembrane region" description="Helical" evidence="7">
    <location>
        <begin position="401"/>
        <end position="421"/>
    </location>
</feature>
<evidence type="ECO:0000256" key="3">
    <source>
        <dbReference type="ARBA" id="ARBA00022692"/>
    </source>
</evidence>
<gene>
    <name evidence="9" type="ORF">C0Q70_05901</name>
</gene>
<organism evidence="9 10">
    <name type="scientific">Pomacea canaliculata</name>
    <name type="common">Golden apple snail</name>
    <dbReference type="NCBI Taxonomy" id="400727"/>
    <lineage>
        <taxon>Eukaryota</taxon>
        <taxon>Metazoa</taxon>
        <taxon>Spiralia</taxon>
        <taxon>Lophotrochozoa</taxon>
        <taxon>Mollusca</taxon>
        <taxon>Gastropoda</taxon>
        <taxon>Caenogastropoda</taxon>
        <taxon>Architaenioglossa</taxon>
        <taxon>Ampullarioidea</taxon>
        <taxon>Ampullariidae</taxon>
        <taxon>Pomacea</taxon>
    </lineage>
</organism>
<dbReference type="InterPro" id="IPR051717">
    <property type="entry name" value="MFS_MFSD6"/>
</dbReference>
<feature type="transmembrane region" description="Helical" evidence="7">
    <location>
        <begin position="370"/>
        <end position="389"/>
    </location>
</feature>
<proteinExistence type="inferred from homology"/>
<dbReference type="PANTHER" id="PTHR16172:SF41">
    <property type="entry name" value="MAJOR FACILITATOR SUPERFAMILY DOMAIN-CONTAINING PROTEIN 6-LIKE"/>
    <property type="match status" value="1"/>
</dbReference>
<dbReference type="AlphaFoldDB" id="A0A2T7PMH7"/>
<dbReference type="OrthoDB" id="515887at2759"/>
<evidence type="ECO:0000259" key="8">
    <source>
        <dbReference type="Pfam" id="PF12832"/>
    </source>
</evidence>
<dbReference type="Gene3D" id="1.20.1250.20">
    <property type="entry name" value="MFS general substrate transporter like domains"/>
    <property type="match status" value="2"/>
</dbReference>
<evidence type="ECO:0000313" key="10">
    <source>
        <dbReference type="Proteomes" id="UP000245119"/>
    </source>
</evidence>
<keyword evidence="5 7" id="KW-0472">Membrane</keyword>
<feature type="region of interest" description="Disordered" evidence="6">
    <location>
        <begin position="465"/>
        <end position="485"/>
    </location>
</feature>
<dbReference type="InterPro" id="IPR036259">
    <property type="entry name" value="MFS_trans_sf"/>
</dbReference>
<evidence type="ECO:0000256" key="1">
    <source>
        <dbReference type="ARBA" id="ARBA00004141"/>
    </source>
</evidence>
<dbReference type="SUPFAM" id="SSF103473">
    <property type="entry name" value="MFS general substrate transporter"/>
    <property type="match status" value="1"/>
</dbReference>
<keyword evidence="3 7" id="KW-0812">Transmembrane</keyword>
<dbReference type="InterPro" id="IPR024989">
    <property type="entry name" value="MFS_assoc_dom"/>
</dbReference>
<feature type="domain" description="Major facilitator superfamily associated" evidence="8">
    <location>
        <begin position="360"/>
        <end position="452"/>
    </location>
</feature>
<keyword evidence="10" id="KW-1185">Reference proteome</keyword>
<feature type="transmembrane region" description="Helical" evidence="7">
    <location>
        <begin position="223"/>
        <end position="244"/>
    </location>
</feature>
<feature type="transmembrane region" description="Helical" evidence="7">
    <location>
        <begin position="295"/>
        <end position="314"/>
    </location>
</feature>
<dbReference type="STRING" id="400727.A0A2T7PMH7"/>
<feature type="transmembrane region" description="Helical" evidence="7">
    <location>
        <begin position="264"/>
        <end position="283"/>
    </location>
</feature>
<evidence type="ECO:0000256" key="2">
    <source>
        <dbReference type="ARBA" id="ARBA00005241"/>
    </source>
</evidence>
<comment type="caution">
    <text evidence="9">The sequence shown here is derived from an EMBL/GenBank/DDBJ whole genome shotgun (WGS) entry which is preliminary data.</text>
</comment>
<keyword evidence="4 7" id="KW-1133">Transmembrane helix</keyword>
<evidence type="ECO:0000256" key="5">
    <source>
        <dbReference type="ARBA" id="ARBA00023136"/>
    </source>
</evidence>
<dbReference type="GO" id="GO:0016020">
    <property type="term" value="C:membrane"/>
    <property type="evidence" value="ECO:0007669"/>
    <property type="project" value="UniProtKB-SubCell"/>
</dbReference>
<dbReference type="Pfam" id="PF12832">
    <property type="entry name" value="MFS_1_like"/>
    <property type="match status" value="2"/>
</dbReference>
<protein>
    <recommendedName>
        <fullName evidence="8">Major facilitator superfamily associated domain-containing protein</fullName>
    </recommendedName>
</protein>
<name>A0A2T7PMH7_POMCA</name>
<reference evidence="9 10" key="1">
    <citation type="submission" date="2018-04" db="EMBL/GenBank/DDBJ databases">
        <title>The genome of golden apple snail Pomacea canaliculata provides insight into stress tolerance and invasive adaptation.</title>
        <authorList>
            <person name="Liu C."/>
            <person name="Liu B."/>
            <person name="Ren Y."/>
            <person name="Zhang Y."/>
            <person name="Wang H."/>
            <person name="Li S."/>
            <person name="Jiang F."/>
            <person name="Yin L."/>
            <person name="Zhang G."/>
            <person name="Qian W."/>
            <person name="Fan W."/>
        </authorList>
    </citation>
    <scope>NUCLEOTIDE SEQUENCE [LARGE SCALE GENOMIC DNA]</scope>
    <source>
        <strain evidence="9">SZHN2017</strain>
        <tissue evidence="9">Muscle</tissue>
    </source>
</reference>
<feature type="domain" description="Major facilitator superfamily associated" evidence="8">
    <location>
        <begin position="2"/>
        <end position="318"/>
    </location>
</feature>
<dbReference type="Proteomes" id="UP000245119">
    <property type="component" value="Linkage Group LG3"/>
</dbReference>
<comment type="subcellular location">
    <subcellularLocation>
        <location evidence="1">Membrane</location>
        <topology evidence="1">Multi-pass membrane protein</topology>
    </subcellularLocation>
</comment>
<sequence length="485" mass="54288">MPFVGFFVRPVIGLFTDKWQKHKLALILASILTAVFYLLILAIPSRRVPPAVATTKLECNIQDSYFRSCLTSSASNESNNCPVSLLTFADRVLSNTTRDGIGSLLECEVKCMLGNSINEKTFEMCFTNSSEEFIKSCTGTRIGDLPVTFGLANLSHILTVDIERDRIDAGDIHCRDYDLKALIYQSQHFWQVFCSEPVALDCQITCKNINVCISHKKEFDTTFWLLFLVYLFANIVFAPIFSLADATAFKTLKDKGHKFGKQRMWGTVGFALFAITSTFVMYFMSSQGNVIDYKILFYIFAVLCLIAAVIAFYMDFEDVQCGNIFWNTFDRFKKRESSSIFVCGSAFWHDKWHHRRISFLVPVFLGSGHVIKHLGPVSCLYIAMAALTIRLLGYSLLINPWFVLIIEPLHSITFGLMWASAANYANILAPSGMQATVQGLVGGIHFGIGVGVNSEEGNQHLLLKLSPETPDDGTEADMTNRAVRA</sequence>
<evidence type="ECO:0000256" key="6">
    <source>
        <dbReference type="SAM" id="MobiDB-lite"/>
    </source>
</evidence>
<evidence type="ECO:0000256" key="4">
    <source>
        <dbReference type="ARBA" id="ARBA00022989"/>
    </source>
</evidence>
<evidence type="ECO:0000256" key="7">
    <source>
        <dbReference type="SAM" id="Phobius"/>
    </source>
</evidence>
<comment type="similarity">
    <text evidence="2">Belongs to the major facilitator superfamily. MFSD6 family.</text>
</comment>